<evidence type="ECO:0000313" key="1">
    <source>
        <dbReference type="EMBL" id="GHH27723.1"/>
    </source>
</evidence>
<accession>A0ABQ3LXD7</accession>
<organism evidence="1 2">
    <name type="scientific">Lentzea cavernae</name>
    <dbReference type="NCBI Taxonomy" id="2020703"/>
    <lineage>
        <taxon>Bacteria</taxon>
        <taxon>Bacillati</taxon>
        <taxon>Actinomycetota</taxon>
        <taxon>Actinomycetes</taxon>
        <taxon>Pseudonocardiales</taxon>
        <taxon>Pseudonocardiaceae</taxon>
        <taxon>Lentzea</taxon>
    </lineage>
</organism>
<keyword evidence="2" id="KW-1185">Reference proteome</keyword>
<proteinExistence type="predicted"/>
<gene>
    <name evidence="1" type="ORF">GCM10017774_00730</name>
</gene>
<dbReference type="EMBL" id="BNAR01000001">
    <property type="protein sequence ID" value="GHH27723.1"/>
    <property type="molecule type" value="Genomic_DNA"/>
</dbReference>
<dbReference type="Proteomes" id="UP000605568">
    <property type="component" value="Unassembled WGS sequence"/>
</dbReference>
<reference evidence="2" key="1">
    <citation type="journal article" date="2019" name="Int. J. Syst. Evol. Microbiol.">
        <title>The Global Catalogue of Microorganisms (GCM) 10K type strain sequencing project: providing services to taxonomists for standard genome sequencing and annotation.</title>
        <authorList>
            <consortium name="The Broad Institute Genomics Platform"/>
            <consortium name="The Broad Institute Genome Sequencing Center for Infectious Disease"/>
            <person name="Wu L."/>
            <person name="Ma J."/>
        </authorList>
    </citation>
    <scope>NUCLEOTIDE SEQUENCE [LARGE SCALE GENOMIC DNA]</scope>
    <source>
        <strain evidence="2">CGMCC 4.7367</strain>
    </source>
</reference>
<name>A0ABQ3LXD7_9PSEU</name>
<comment type="caution">
    <text evidence="1">The sequence shown here is derived from an EMBL/GenBank/DDBJ whole genome shotgun (WGS) entry which is preliminary data.</text>
</comment>
<sequence length="93" mass="9551">MAGDRPAVGAHGVGELFWRERQPFAVEGGEACEDADHVADDVSWGDWQDLAPVAAQCGVFGAGGVEAVAEGLDAGEGFRLLGAESLVGFGFES</sequence>
<protein>
    <submittedName>
        <fullName evidence="1">Uncharacterized protein</fullName>
    </submittedName>
</protein>
<evidence type="ECO:0000313" key="2">
    <source>
        <dbReference type="Proteomes" id="UP000605568"/>
    </source>
</evidence>